<gene>
    <name evidence="2" type="ORF">NCTC9128_00067</name>
</gene>
<feature type="compositionally biased region" description="Basic residues" evidence="1">
    <location>
        <begin position="54"/>
        <end position="63"/>
    </location>
</feature>
<dbReference type="EMBL" id="UAWN01000001">
    <property type="protein sequence ID" value="SQC05469.1"/>
    <property type="molecule type" value="Genomic_DNA"/>
</dbReference>
<dbReference type="AlphaFoldDB" id="A0A2X3E144"/>
<sequence>MQQMFRRRNSSLPVRIGQQIPWSSWFDAQSSARELTGRCYQHLEQLRKGLPGRFKNRKRHRPSGRPGAAQTRTAQGECLGRTADGKVIYLWQRNGQEDAPLLRELGRLREIAFRAVGEGSGKRRDIDGY</sequence>
<proteinExistence type="predicted"/>
<evidence type="ECO:0000313" key="3">
    <source>
        <dbReference type="Proteomes" id="UP000251088"/>
    </source>
</evidence>
<organism evidence="2 3">
    <name type="scientific">Klebsiella pneumoniae</name>
    <dbReference type="NCBI Taxonomy" id="573"/>
    <lineage>
        <taxon>Bacteria</taxon>
        <taxon>Pseudomonadati</taxon>
        <taxon>Pseudomonadota</taxon>
        <taxon>Gammaproteobacteria</taxon>
        <taxon>Enterobacterales</taxon>
        <taxon>Enterobacteriaceae</taxon>
        <taxon>Klebsiella/Raoultella group</taxon>
        <taxon>Klebsiella</taxon>
        <taxon>Klebsiella pneumoniae complex</taxon>
    </lineage>
</organism>
<accession>A0A2X3E144</accession>
<evidence type="ECO:0000313" key="2">
    <source>
        <dbReference type="EMBL" id="SQC05469.1"/>
    </source>
</evidence>
<evidence type="ECO:0000256" key="1">
    <source>
        <dbReference type="SAM" id="MobiDB-lite"/>
    </source>
</evidence>
<dbReference type="Proteomes" id="UP000251088">
    <property type="component" value="Unassembled WGS sequence"/>
</dbReference>
<feature type="region of interest" description="Disordered" evidence="1">
    <location>
        <begin position="50"/>
        <end position="78"/>
    </location>
</feature>
<name>A0A2X3E144_KLEPN</name>
<protein>
    <submittedName>
        <fullName evidence="2">Hemolysin</fullName>
    </submittedName>
</protein>
<reference evidence="2 3" key="1">
    <citation type="submission" date="2018-06" db="EMBL/GenBank/DDBJ databases">
        <authorList>
            <consortium name="Pathogen Informatics"/>
            <person name="Doyle S."/>
        </authorList>
    </citation>
    <scope>NUCLEOTIDE SEQUENCE [LARGE SCALE GENOMIC DNA]</scope>
    <source>
        <strain evidence="2 3">NCTC9128</strain>
    </source>
</reference>